<gene>
    <name evidence="4" type="ORF">DFH94DRAFT_821205</name>
</gene>
<keyword evidence="2" id="KW-0812">Transmembrane</keyword>
<proteinExistence type="predicted"/>
<keyword evidence="2" id="KW-1133">Transmembrane helix</keyword>
<reference evidence="4" key="1">
    <citation type="submission" date="2019-10" db="EMBL/GenBank/DDBJ databases">
        <authorList>
            <consortium name="DOE Joint Genome Institute"/>
            <person name="Kuo A."/>
            <person name="Miyauchi S."/>
            <person name="Kiss E."/>
            <person name="Drula E."/>
            <person name="Kohler A."/>
            <person name="Sanchez-Garcia M."/>
            <person name="Andreopoulos B."/>
            <person name="Barry K.W."/>
            <person name="Bonito G."/>
            <person name="Buee M."/>
            <person name="Carver A."/>
            <person name="Chen C."/>
            <person name="Cichocki N."/>
            <person name="Clum A."/>
            <person name="Culley D."/>
            <person name="Crous P.W."/>
            <person name="Fauchery L."/>
            <person name="Girlanda M."/>
            <person name="Hayes R."/>
            <person name="Keri Z."/>
            <person name="LaButti K."/>
            <person name="Lipzen A."/>
            <person name="Lombard V."/>
            <person name="Magnuson J."/>
            <person name="Maillard F."/>
            <person name="Morin E."/>
            <person name="Murat C."/>
            <person name="Nolan M."/>
            <person name="Ohm R."/>
            <person name="Pangilinan J."/>
            <person name="Pereira M."/>
            <person name="Perotto S."/>
            <person name="Peter M."/>
            <person name="Riley R."/>
            <person name="Sitrit Y."/>
            <person name="Stielow B."/>
            <person name="Szollosi G."/>
            <person name="Zifcakova L."/>
            <person name="Stursova M."/>
            <person name="Spatafora J.W."/>
            <person name="Tedersoo L."/>
            <person name="Vaario L.-M."/>
            <person name="Yamada A."/>
            <person name="Yan M."/>
            <person name="Wang P."/>
            <person name="Xu J."/>
            <person name="Bruns T."/>
            <person name="Baldrian P."/>
            <person name="Vilgalys R."/>
            <person name="Henrissat B."/>
            <person name="Grigoriev I.V."/>
            <person name="Hibbett D."/>
            <person name="Nagy L.G."/>
            <person name="Martin F.M."/>
        </authorList>
    </citation>
    <scope>NUCLEOTIDE SEQUENCE</scope>
    <source>
        <strain evidence="4">Prilba</strain>
    </source>
</reference>
<dbReference type="OrthoDB" id="3219854at2759"/>
<feature type="transmembrane region" description="Helical" evidence="2">
    <location>
        <begin position="84"/>
        <end position="104"/>
    </location>
</feature>
<keyword evidence="5" id="KW-1185">Reference proteome</keyword>
<evidence type="ECO:0000256" key="2">
    <source>
        <dbReference type="SAM" id="Phobius"/>
    </source>
</evidence>
<dbReference type="AlphaFoldDB" id="A0A9P5ML20"/>
<comment type="caution">
    <text evidence="4">The sequence shown here is derived from an EMBL/GenBank/DDBJ whole genome shotgun (WGS) entry which is preliminary data.</text>
</comment>
<dbReference type="Proteomes" id="UP000759537">
    <property type="component" value="Unassembled WGS sequence"/>
</dbReference>
<protein>
    <recommendedName>
        <fullName evidence="3">DUF6535 domain-containing protein</fullName>
    </recommendedName>
</protein>
<evidence type="ECO:0000256" key="1">
    <source>
        <dbReference type="SAM" id="MobiDB-lite"/>
    </source>
</evidence>
<feature type="region of interest" description="Disordered" evidence="1">
    <location>
        <begin position="1"/>
        <end position="43"/>
    </location>
</feature>
<organism evidence="4 5">
    <name type="scientific">Russula ochroleuca</name>
    <dbReference type="NCBI Taxonomy" id="152965"/>
    <lineage>
        <taxon>Eukaryota</taxon>
        <taxon>Fungi</taxon>
        <taxon>Dikarya</taxon>
        <taxon>Basidiomycota</taxon>
        <taxon>Agaricomycotina</taxon>
        <taxon>Agaricomycetes</taxon>
        <taxon>Russulales</taxon>
        <taxon>Russulaceae</taxon>
        <taxon>Russula</taxon>
    </lineage>
</organism>
<keyword evidence="2" id="KW-0472">Membrane</keyword>
<dbReference type="InterPro" id="IPR045338">
    <property type="entry name" value="DUF6535"/>
</dbReference>
<name>A0A9P5ML20_9AGAM</name>
<feature type="compositionally biased region" description="Polar residues" evidence="1">
    <location>
        <begin position="30"/>
        <end position="43"/>
    </location>
</feature>
<evidence type="ECO:0000313" key="4">
    <source>
        <dbReference type="EMBL" id="KAF8466264.1"/>
    </source>
</evidence>
<feature type="transmembrane region" description="Helical" evidence="2">
    <location>
        <begin position="247"/>
        <end position="265"/>
    </location>
</feature>
<sequence>MPQTEHRDIEEGGNPGPLAGMLDGHRDQPRSMSNQPTQNQPVQPSLQEELYYNDSSWPLYSMYSDIAKDRDYKMVERCQKEADGTLIFSGLFSAAVAALLTVSIPELKPNSQEISVFYLANIYELFGNPNASHPSIPTALSKPPAFSPPKYAIWVNLLWFLSLAVSLSSATVAMIFRNWGVHYIEVTQWPLGTPAKRAQMHAIFTKENPGPYVTLWGTTKGPTYLHFSLLLFVIGATIYLFNINRSVFYAVVWWVGYMAILYAHARFPVLFLFLLKPVIQQMLLLTGLHLTVTLLYD</sequence>
<evidence type="ECO:0000313" key="5">
    <source>
        <dbReference type="Proteomes" id="UP000759537"/>
    </source>
</evidence>
<feature type="transmembrane region" description="Helical" evidence="2">
    <location>
        <begin position="224"/>
        <end position="241"/>
    </location>
</feature>
<feature type="compositionally biased region" description="Basic and acidic residues" evidence="1">
    <location>
        <begin position="1"/>
        <end position="10"/>
    </location>
</feature>
<reference evidence="4" key="2">
    <citation type="journal article" date="2020" name="Nat. Commun.">
        <title>Large-scale genome sequencing of mycorrhizal fungi provides insights into the early evolution of symbiotic traits.</title>
        <authorList>
            <person name="Miyauchi S."/>
            <person name="Kiss E."/>
            <person name="Kuo A."/>
            <person name="Drula E."/>
            <person name="Kohler A."/>
            <person name="Sanchez-Garcia M."/>
            <person name="Morin E."/>
            <person name="Andreopoulos B."/>
            <person name="Barry K.W."/>
            <person name="Bonito G."/>
            <person name="Buee M."/>
            <person name="Carver A."/>
            <person name="Chen C."/>
            <person name="Cichocki N."/>
            <person name="Clum A."/>
            <person name="Culley D."/>
            <person name="Crous P.W."/>
            <person name="Fauchery L."/>
            <person name="Girlanda M."/>
            <person name="Hayes R.D."/>
            <person name="Keri Z."/>
            <person name="LaButti K."/>
            <person name="Lipzen A."/>
            <person name="Lombard V."/>
            <person name="Magnuson J."/>
            <person name="Maillard F."/>
            <person name="Murat C."/>
            <person name="Nolan M."/>
            <person name="Ohm R.A."/>
            <person name="Pangilinan J."/>
            <person name="Pereira M.F."/>
            <person name="Perotto S."/>
            <person name="Peter M."/>
            <person name="Pfister S."/>
            <person name="Riley R."/>
            <person name="Sitrit Y."/>
            <person name="Stielow J.B."/>
            <person name="Szollosi G."/>
            <person name="Zifcakova L."/>
            <person name="Stursova M."/>
            <person name="Spatafora J.W."/>
            <person name="Tedersoo L."/>
            <person name="Vaario L.M."/>
            <person name="Yamada A."/>
            <person name="Yan M."/>
            <person name="Wang P."/>
            <person name="Xu J."/>
            <person name="Bruns T."/>
            <person name="Baldrian P."/>
            <person name="Vilgalys R."/>
            <person name="Dunand C."/>
            <person name="Henrissat B."/>
            <person name="Grigoriev I.V."/>
            <person name="Hibbett D."/>
            <person name="Nagy L.G."/>
            <person name="Martin F.M."/>
        </authorList>
    </citation>
    <scope>NUCLEOTIDE SEQUENCE</scope>
    <source>
        <strain evidence="4">Prilba</strain>
    </source>
</reference>
<dbReference type="Pfam" id="PF20153">
    <property type="entry name" value="DUF6535"/>
    <property type="match status" value="1"/>
</dbReference>
<feature type="domain" description="DUF6535" evidence="3">
    <location>
        <begin position="62"/>
        <end position="242"/>
    </location>
</feature>
<feature type="transmembrane region" description="Helical" evidence="2">
    <location>
        <begin position="151"/>
        <end position="176"/>
    </location>
</feature>
<dbReference type="EMBL" id="WHVB01000042">
    <property type="protein sequence ID" value="KAF8466264.1"/>
    <property type="molecule type" value="Genomic_DNA"/>
</dbReference>
<accession>A0A9P5ML20</accession>
<evidence type="ECO:0000259" key="3">
    <source>
        <dbReference type="Pfam" id="PF20153"/>
    </source>
</evidence>